<feature type="compositionally biased region" description="Basic residues" evidence="6">
    <location>
        <begin position="833"/>
        <end position="843"/>
    </location>
</feature>
<feature type="transmembrane region" description="Helical" evidence="7">
    <location>
        <begin position="242"/>
        <end position="266"/>
    </location>
</feature>
<dbReference type="Gene3D" id="2.30.30.60">
    <property type="match status" value="1"/>
</dbReference>
<dbReference type="PROSITE" id="PS50222">
    <property type="entry name" value="EF_HAND_2"/>
    <property type="match status" value="1"/>
</dbReference>
<keyword evidence="5 7" id="KW-0472">Membrane</keyword>
<evidence type="ECO:0000256" key="4">
    <source>
        <dbReference type="ARBA" id="ARBA00022989"/>
    </source>
</evidence>
<dbReference type="Gene3D" id="1.10.238.10">
    <property type="entry name" value="EF-hand"/>
    <property type="match status" value="1"/>
</dbReference>
<feature type="domain" description="EF-hand" evidence="8">
    <location>
        <begin position="499"/>
        <end position="534"/>
    </location>
</feature>
<protein>
    <submittedName>
        <fullName evidence="9">Mechanosensitive ion channel-domain-containing protein</fullName>
    </submittedName>
</protein>
<feature type="compositionally biased region" description="Basic residues" evidence="6">
    <location>
        <begin position="365"/>
        <end position="381"/>
    </location>
</feature>
<dbReference type="InterPro" id="IPR011992">
    <property type="entry name" value="EF-hand-dom_pair"/>
</dbReference>
<evidence type="ECO:0000313" key="9">
    <source>
        <dbReference type="EMBL" id="KAH8106287.1"/>
    </source>
</evidence>
<keyword evidence="10" id="KW-1185">Reference proteome</keyword>
<feature type="region of interest" description="Disordered" evidence="6">
    <location>
        <begin position="348"/>
        <end position="430"/>
    </location>
</feature>
<dbReference type="OrthoDB" id="544685at2759"/>
<feature type="compositionally biased region" description="Acidic residues" evidence="6">
    <location>
        <begin position="54"/>
        <end position="65"/>
    </location>
</feature>
<dbReference type="Pfam" id="PF13405">
    <property type="entry name" value="EF-hand_6"/>
    <property type="match status" value="1"/>
</dbReference>
<name>A0A8K0UXY3_9AGAR</name>
<evidence type="ECO:0000256" key="3">
    <source>
        <dbReference type="ARBA" id="ARBA00022837"/>
    </source>
</evidence>
<dbReference type="InterPro" id="IPR002048">
    <property type="entry name" value="EF_hand_dom"/>
</dbReference>
<dbReference type="EMBL" id="JAEVFJ010000003">
    <property type="protein sequence ID" value="KAH8106287.1"/>
    <property type="molecule type" value="Genomic_DNA"/>
</dbReference>
<dbReference type="InterPro" id="IPR010920">
    <property type="entry name" value="LSM_dom_sf"/>
</dbReference>
<comment type="caution">
    <text evidence="9">The sequence shown here is derived from an EMBL/GenBank/DDBJ whole genome shotgun (WGS) entry which is preliminary data.</text>
</comment>
<dbReference type="Pfam" id="PF00924">
    <property type="entry name" value="MS_channel_2nd"/>
    <property type="match status" value="1"/>
</dbReference>
<dbReference type="PROSITE" id="PS00018">
    <property type="entry name" value="EF_HAND_1"/>
    <property type="match status" value="1"/>
</dbReference>
<dbReference type="InterPro" id="IPR006685">
    <property type="entry name" value="MscS_channel_2nd"/>
</dbReference>
<feature type="compositionally biased region" description="Polar residues" evidence="6">
    <location>
        <begin position="40"/>
        <end position="51"/>
    </location>
</feature>
<feature type="compositionally biased region" description="Basic and acidic residues" evidence="6">
    <location>
        <begin position="1"/>
        <end position="20"/>
    </location>
</feature>
<dbReference type="GO" id="GO:0005262">
    <property type="term" value="F:calcium channel activity"/>
    <property type="evidence" value="ECO:0007669"/>
    <property type="project" value="TreeGrafter"/>
</dbReference>
<organism evidence="9 10">
    <name type="scientific">Cristinia sonorae</name>
    <dbReference type="NCBI Taxonomy" id="1940300"/>
    <lineage>
        <taxon>Eukaryota</taxon>
        <taxon>Fungi</taxon>
        <taxon>Dikarya</taxon>
        <taxon>Basidiomycota</taxon>
        <taxon>Agaricomycotina</taxon>
        <taxon>Agaricomycetes</taxon>
        <taxon>Agaricomycetidae</taxon>
        <taxon>Agaricales</taxon>
        <taxon>Pleurotineae</taxon>
        <taxon>Stephanosporaceae</taxon>
        <taxon>Cristinia</taxon>
    </lineage>
</organism>
<evidence type="ECO:0000259" key="8">
    <source>
        <dbReference type="PROSITE" id="PS50222"/>
    </source>
</evidence>
<evidence type="ECO:0000256" key="5">
    <source>
        <dbReference type="ARBA" id="ARBA00023136"/>
    </source>
</evidence>
<feature type="transmembrane region" description="Helical" evidence="7">
    <location>
        <begin position="201"/>
        <end position="222"/>
    </location>
</feature>
<dbReference type="Proteomes" id="UP000813824">
    <property type="component" value="Unassembled WGS sequence"/>
</dbReference>
<dbReference type="SMART" id="SM00054">
    <property type="entry name" value="EFh"/>
    <property type="match status" value="1"/>
</dbReference>
<dbReference type="GO" id="GO:0006874">
    <property type="term" value="P:intracellular calcium ion homeostasis"/>
    <property type="evidence" value="ECO:0007669"/>
    <property type="project" value="TreeGrafter"/>
</dbReference>
<accession>A0A8K0UXY3</accession>
<feature type="compositionally biased region" description="Polar residues" evidence="6">
    <location>
        <begin position="391"/>
        <end position="419"/>
    </location>
</feature>
<dbReference type="InterPro" id="IPR018247">
    <property type="entry name" value="EF_Hand_1_Ca_BS"/>
</dbReference>
<dbReference type="InterPro" id="IPR023408">
    <property type="entry name" value="MscS_beta-dom_sf"/>
</dbReference>
<evidence type="ECO:0000313" key="10">
    <source>
        <dbReference type="Proteomes" id="UP000813824"/>
    </source>
</evidence>
<sequence length="851" mass="96378">MPEKTRLEDTDTKKTVRYDDGVYSPPITERPPPIGRFDTFDSSPGSRSPSIAGTDEETDDEDYDWSGEDDLLDEEAKFEHAMGIKKKKSGWGLKRIFGLLFSSLIGSTILSGIIVTPAILVHFYWYKPHPTDQRRYVRDNIDAWLFWAASNVSVSWFLALLVDIVPTFIRYFIMISWGHVSESIKNKLEMYHSVKDTIKPLFYAAASWVSWVILFQFIFKLYDADDEDASRASYTPRVYQAIEFLFFLALVWCAQRMLSHAIAFAFHRTAFRERLETLNEALKTIEKLRLYRPKRPARSSGFGRATPSLSAAFGLSPFVEKEHFTFSSRQATPANSRPATPDRLQELVSGNEGDYEDPDATLVGKKGKKKGKGKGKNKQKGLKSPVESDHTSPTSGSPHVYPPTNSNDSPLRTGANTPTRRAPSDESENVVTHAAHLLKAAVLHDARNIQGRVDENLGGLVWNVTSSHEAKRLARSIYTAFKDRRRTYLVPSDFYPAFKTHEEAEQAFRVFDKDNNGDISRAEIKTVLMKVYKERRSLSRSMRDVSAAMKTLDHILLFFAAVVLFFISLSVFRVSVGDSLTSVYSLGIAASFIFKNSASNAFDAIMFLFVTHPFDTGDRCFIDEENLVVKKMGLFATVFTRADGTETYYFNSLLFTKFITNLRRSDKMSENLSMQVAWRTPLEKLDALEKCLNDWLATEENRWFQPSTSVTLQKINFQRHLEITIGIGHNANWQDWGLRQARKTAFHAAVNYFCRQLGIVAYQSPMPITFADQDTLEWAPGSPTPYDDEYERDESEFPLPQPTMHGAVGQTGQKTVWLGFMPPSDKPIPGALRARKSKSRKAMLRTLGADG</sequence>
<dbReference type="GO" id="GO:0005509">
    <property type="term" value="F:calcium ion binding"/>
    <property type="evidence" value="ECO:0007669"/>
    <property type="project" value="InterPro"/>
</dbReference>
<dbReference type="InterPro" id="IPR058650">
    <property type="entry name" value="Msy1/2-like"/>
</dbReference>
<proteinExistence type="predicted"/>
<evidence type="ECO:0000256" key="2">
    <source>
        <dbReference type="ARBA" id="ARBA00022692"/>
    </source>
</evidence>
<gene>
    <name evidence="9" type="ORF">BXZ70DRAFT_886226</name>
</gene>
<keyword evidence="3" id="KW-0106">Calcium</keyword>
<evidence type="ECO:0000256" key="1">
    <source>
        <dbReference type="ARBA" id="ARBA00004370"/>
    </source>
</evidence>
<evidence type="ECO:0000256" key="7">
    <source>
        <dbReference type="SAM" id="Phobius"/>
    </source>
</evidence>
<keyword evidence="2 7" id="KW-0812">Transmembrane</keyword>
<comment type="subcellular location">
    <subcellularLocation>
        <location evidence="1">Membrane</location>
    </subcellularLocation>
</comment>
<dbReference type="PANTHER" id="PTHR31323:SF1">
    <property type="entry name" value="MECHANOSENSITIVE ION CHANNEL PROTEIN"/>
    <property type="match status" value="1"/>
</dbReference>
<dbReference type="GO" id="GO:0016020">
    <property type="term" value="C:membrane"/>
    <property type="evidence" value="ECO:0007669"/>
    <property type="project" value="UniProtKB-SubCell"/>
</dbReference>
<feature type="transmembrane region" description="Helical" evidence="7">
    <location>
        <begin position="552"/>
        <end position="572"/>
    </location>
</feature>
<feature type="transmembrane region" description="Helical" evidence="7">
    <location>
        <begin position="154"/>
        <end position="180"/>
    </location>
</feature>
<dbReference type="SUPFAM" id="SSF50182">
    <property type="entry name" value="Sm-like ribonucleoproteins"/>
    <property type="match status" value="1"/>
</dbReference>
<reference evidence="9" key="1">
    <citation type="journal article" date="2021" name="New Phytol.">
        <title>Evolutionary innovations through gain and loss of genes in the ectomycorrhizal Boletales.</title>
        <authorList>
            <person name="Wu G."/>
            <person name="Miyauchi S."/>
            <person name="Morin E."/>
            <person name="Kuo A."/>
            <person name="Drula E."/>
            <person name="Varga T."/>
            <person name="Kohler A."/>
            <person name="Feng B."/>
            <person name="Cao Y."/>
            <person name="Lipzen A."/>
            <person name="Daum C."/>
            <person name="Hundley H."/>
            <person name="Pangilinan J."/>
            <person name="Johnson J."/>
            <person name="Barry K."/>
            <person name="LaButti K."/>
            <person name="Ng V."/>
            <person name="Ahrendt S."/>
            <person name="Min B."/>
            <person name="Choi I.G."/>
            <person name="Park H."/>
            <person name="Plett J.M."/>
            <person name="Magnuson J."/>
            <person name="Spatafora J.W."/>
            <person name="Nagy L.G."/>
            <person name="Henrissat B."/>
            <person name="Grigoriev I.V."/>
            <person name="Yang Z.L."/>
            <person name="Xu J."/>
            <person name="Martin F.M."/>
        </authorList>
    </citation>
    <scope>NUCLEOTIDE SEQUENCE</scope>
    <source>
        <strain evidence="9">KKN 215</strain>
    </source>
</reference>
<feature type="region of interest" description="Disordered" evidence="6">
    <location>
        <begin position="1"/>
        <end position="65"/>
    </location>
</feature>
<dbReference type="PANTHER" id="PTHR31323">
    <property type="entry name" value="MECHANOSENSITIVE ION CHANNEL PROTEIN MSY2"/>
    <property type="match status" value="1"/>
</dbReference>
<dbReference type="Pfam" id="PF25886">
    <property type="entry name" value="Msy1"/>
    <property type="match status" value="1"/>
</dbReference>
<feature type="transmembrane region" description="Helical" evidence="7">
    <location>
        <begin position="96"/>
        <end position="125"/>
    </location>
</feature>
<dbReference type="SUPFAM" id="SSF47473">
    <property type="entry name" value="EF-hand"/>
    <property type="match status" value="1"/>
</dbReference>
<keyword evidence="4 7" id="KW-1133">Transmembrane helix</keyword>
<evidence type="ECO:0000256" key="6">
    <source>
        <dbReference type="SAM" id="MobiDB-lite"/>
    </source>
</evidence>
<dbReference type="AlphaFoldDB" id="A0A8K0UXY3"/>
<feature type="region of interest" description="Disordered" evidence="6">
    <location>
        <begin position="827"/>
        <end position="851"/>
    </location>
</feature>